<evidence type="ECO:0000256" key="5">
    <source>
        <dbReference type="ARBA" id="ARBA00049026"/>
    </source>
</evidence>
<dbReference type="FunFam" id="3.90.1150.10:FF:000007">
    <property type="entry name" value="Glycine dehydrogenase (decarboxylating), mitochondrial"/>
    <property type="match status" value="1"/>
</dbReference>
<dbReference type="AlphaFoldDB" id="A0A3B1DKT3"/>
<dbReference type="Gene3D" id="3.40.640.10">
    <property type="entry name" value="Type I PLP-dependent aspartate aminotransferase-like (Major domain)"/>
    <property type="match status" value="1"/>
</dbReference>
<dbReference type="Gene3D" id="3.90.1150.10">
    <property type="entry name" value="Aspartate Aminotransferase, domain 1"/>
    <property type="match status" value="1"/>
</dbReference>
<dbReference type="GO" id="GO:0019464">
    <property type="term" value="P:glycine decarboxylation via glycine cleavage system"/>
    <property type="evidence" value="ECO:0007669"/>
    <property type="project" value="TreeGrafter"/>
</dbReference>
<comment type="catalytic activity">
    <reaction evidence="5">
        <text>N(6)-[(R)-lipoyl]-L-lysyl-[glycine-cleavage complex H protein] + glycine + H(+) = N(6)-[(R)-S(8)-aminomethyldihydrolipoyl]-L-lysyl-[glycine-cleavage complex H protein] + CO2</text>
        <dbReference type="Rhea" id="RHEA:24304"/>
        <dbReference type="Rhea" id="RHEA-COMP:10494"/>
        <dbReference type="Rhea" id="RHEA-COMP:10495"/>
        <dbReference type="ChEBI" id="CHEBI:15378"/>
        <dbReference type="ChEBI" id="CHEBI:16526"/>
        <dbReference type="ChEBI" id="CHEBI:57305"/>
        <dbReference type="ChEBI" id="CHEBI:83099"/>
        <dbReference type="ChEBI" id="CHEBI:83143"/>
        <dbReference type="EC" id="1.4.4.2"/>
    </reaction>
</comment>
<dbReference type="GO" id="GO:0030170">
    <property type="term" value="F:pyridoxal phosphate binding"/>
    <property type="evidence" value="ECO:0007669"/>
    <property type="project" value="TreeGrafter"/>
</dbReference>
<feature type="domain" description="Glycine cleavage system P-protein N-terminal" evidence="6">
    <location>
        <begin position="10"/>
        <end position="131"/>
    </location>
</feature>
<evidence type="ECO:0000259" key="7">
    <source>
        <dbReference type="Pfam" id="PF21478"/>
    </source>
</evidence>
<dbReference type="EC" id="1.4.4.2" evidence="2"/>
<dbReference type="EMBL" id="UOGK01000523">
    <property type="protein sequence ID" value="VAX41322.1"/>
    <property type="molecule type" value="Genomic_DNA"/>
</dbReference>
<proteinExistence type="predicted"/>
<name>A0A3B1DKT3_9ZZZZ</name>
<dbReference type="InterPro" id="IPR015422">
    <property type="entry name" value="PyrdxlP-dep_Trfase_small"/>
</dbReference>
<dbReference type="InterPro" id="IPR020581">
    <property type="entry name" value="GDC_P"/>
</dbReference>
<sequence length="358" mass="38776">PASAVIAGMKVVVVKCDEQGNIDIDDLRVNAEKQREKLAALMVTYPSTHGVFEEAITEVCQIIHEFGGQVYMDGANMNAQVGFTSPGRIGADVCHLNLHKTFCIPHGGGGPGVGPIGVAAHLAPYLPGHPVVRPFEDAQQHHERAIGAISAAPWGSASILPISWMYIALMGASGLQRATEMAILNANYMASRLKGHYDILYTGEHGTVAHEFIIDCRAFEKSAGVKVEDIAKRLMDYSFHAPTMSFPVPGTLMIEPTESEPLAELDRLCEALIAIRGEIREIEEGVFDREDNPLTNAPHTAEMIATDEWTHPYSRARAAYPLAGLRENKFWPACGRVDNPYGDRNLICSCPGGAGFAS</sequence>
<dbReference type="InterPro" id="IPR049316">
    <property type="entry name" value="GDC-P_C"/>
</dbReference>
<dbReference type="InterPro" id="IPR015421">
    <property type="entry name" value="PyrdxlP-dep_Trfase_major"/>
</dbReference>
<accession>A0A3B1DKT3</accession>
<gene>
    <name evidence="8" type="ORF">MNBD_PLANCTO03-165</name>
</gene>
<dbReference type="Pfam" id="PF02347">
    <property type="entry name" value="GDC-P"/>
    <property type="match status" value="1"/>
</dbReference>
<evidence type="ECO:0000259" key="6">
    <source>
        <dbReference type="Pfam" id="PF02347"/>
    </source>
</evidence>
<evidence type="ECO:0000256" key="3">
    <source>
        <dbReference type="ARBA" id="ARBA00022898"/>
    </source>
</evidence>
<organism evidence="8">
    <name type="scientific">hydrothermal vent metagenome</name>
    <dbReference type="NCBI Taxonomy" id="652676"/>
    <lineage>
        <taxon>unclassified sequences</taxon>
        <taxon>metagenomes</taxon>
        <taxon>ecological metagenomes</taxon>
    </lineage>
</organism>
<dbReference type="PANTHER" id="PTHR11773:SF1">
    <property type="entry name" value="GLYCINE DEHYDROGENASE (DECARBOXYLATING), MITOCHONDRIAL"/>
    <property type="match status" value="1"/>
</dbReference>
<dbReference type="GO" id="GO:0016594">
    <property type="term" value="F:glycine binding"/>
    <property type="evidence" value="ECO:0007669"/>
    <property type="project" value="TreeGrafter"/>
</dbReference>
<feature type="non-terminal residue" evidence="8">
    <location>
        <position position="1"/>
    </location>
</feature>
<evidence type="ECO:0000256" key="1">
    <source>
        <dbReference type="ARBA" id="ARBA00001933"/>
    </source>
</evidence>
<dbReference type="PANTHER" id="PTHR11773">
    <property type="entry name" value="GLYCINE DEHYDROGENASE, DECARBOXYLATING"/>
    <property type="match status" value="1"/>
</dbReference>
<protein>
    <recommendedName>
        <fullName evidence="2">glycine dehydrogenase (aminomethyl-transferring)</fullName>
        <ecNumber evidence="2">1.4.4.2</ecNumber>
    </recommendedName>
</protein>
<feature type="domain" description="Glycine dehydrogenase C-terminal" evidence="7">
    <location>
        <begin position="178"/>
        <end position="299"/>
    </location>
</feature>
<reference evidence="8" key="1">
    <citation type="submission" date="2018-06" db="EMBL/GenBank/DDBJ databases">
        <authorList>
            <person name="Zhirakovskaya E."/>
        </authorList>
    </citation>
    <scope>NUCLEOTIDE SEQUENCE</scope>
</reference>
<dbReference type="GO" id="GO:0005829">
    <property type="term" value="C:cytosol"/>
    <property type="evidence" value="ECO:0007669"/>
    <property type="project" value="TreeGrafter"/>
</dbReference>
<dbReference type="SUPFAM" id="SSF53383">
    <property type="entry name" value="PLP-dependent transferases"/>
    <property type="match status" value="1"/>
</dbReference>
<dbReference type="InterPro" id="IPR049315">
    <property type="entry name" value="GDC-P_N"/>
</dbReference>
<dbReference type="GO" id="GO:0004375">
    <property type="term" value="F:glycine dehydrogenase (decarboxylating) activity"/>
    <property type="evidence" value="ECO:0007669"/>
    <property type="project" value="UniProtKB-EC"/>
</dbReference>
<comment type="cofactor">
    <cofactor evidence="1">
        <name>pyridoxal 5'-phosphate</name>
        <dbReference type="ChEBI" id="CHEBI:597326"/>
    </cofactor>
</comment>
<dbReference type="InterPro" id="IPR015424">
    <property type="entry name" value="PyrdxlP-dep_Trfase"/>
</dbReference>
<evidence type="ECO:0000313" key="8">
    <source>
        <dbReference type="EMBL" id="VAX41322.1"/>
    </source>
</evidence>
<dbReference type="Pfam" id="PF21478">
    <property type="entry name" value="GcvP2_C"/>
    <property type="match status" value="1"/>
</dbReference>
<keyword evidence="3" id="KW-0663">Pyridoxal phosphate</keyword>
<keyword evidence="4 8" id="KW-0560">Oxidoreductase</keyword>
<evidence type="ECO:0000256" key="4">
    <source>
        <dbReference type="ARBA" id="ARBA00023002"/>
    </source>
</evidence>
<evidence type="ECO:0000256" key="2">
    <source>
        <dbReference type="ARBA" id="ARBA00012134"/>
    </source>
</evidence>
<dbReference type="GO" id="GO:0005960">
    <property type="term" value="C:glycine cleavage complex"/>
    <property type="evidence" value="ECO:0007669"/>
    <property type="project" value="TreeGrafter"/>
</dbReference>